<name>A0A9W9QV49_PENBR</name>
<dbReference type="GO" id="GO:0008270">
    <property type="term" value="F:zinc ion binding"/>
    <property type="evidence" value="ECO:0007669"/>
    <property type="project" value="UniProtKB-KW"/>
</dbReference>
<keyword evidence="1" id="KW-0479">Metal-binding</keyword>
<evidence type="ECO:0000256" key="3">
    <source>
        <dbReference type="ARBA" id="ARBA00022833"/>
    </source>
</evidence>
<evidence type="ECO:0000313" key="5">
    <source>
        <dbReference type="EMBL" id="KAJ5346246.1"/>
    </source>
</evidence>
<organism evidence="5 6">
    <name type="scientific">Penicillium brevicompactum</name>
    <dbReference type="NCBI Taxonomy" id="5074"/>
    <lineage>
        <taxon>Eukaryota</taxon>
        <taxon>Fungi</taxon>
        <taxon>Dikarya</taxon>
        <taxon>Ascomycota</taxon>
        <taxon>Pezizomycotina</taxon>
        <taxon>Eurotiomycetes</taxon>
        <taxon>Eurotiomycetidae</taxon>
        <taxon>Eurotiales</taxon>
        <taxon>Aspergillaceae</taxon>
        <taxon>Penicillium</taxon>
    </lineage>
</organism>
<proteinExistence type="predicted"/>
<dbReference type="Pfam" id="PF13695">
    <property type="entry name" value="Zn_ribbon_3CxxC"/>
    <property type="match status" value="1"/>
</dbReference>
<dbReference type="EMBL" id="JAPZBQ010000002">
    <property type="protein sequence ID" value="KAJ5346246.1"/>
    <property type="molecule type" value="Genomic_DNA"/>
</dbReference>
<evidence type="ECO:0000313" key="6">
    <source>
        <dbReference type="Proteomes" id="UP001147695"/>
    </source>
</evidence>
<keyword evidence="2" id="KW-0863">Zinc-finger</keyword>
<dbReference type="Proteomes" id="UP001147695">
    <property type="component" value="Unassembled WGS sequence"/>
</dbReference>
<keyword evidence="3" id="KW-0862">Zinc</keyword>
<protein>
    <recommendedName>
        <fullName evidence="4">3CxxC-type domain-containing protein</fullName>
    </recommendedName>
</protein>
<comment type="caution">
    <text evidence="5">The sequence shown here is derived from an EMBL/GenBank/DDBJ whole genome shotgun (WGS) entry which is preliminary data.</text>
</comment>
<gene>
    <name evidence="5" type="ORF">N7452_004250</name>
</gene>
<accession>A0A9W9QV49</accession>
<sequence>MEDNAELELFRRRWREEFLIESNPRASPAAALASTAPPRTKNTMPVTTWSMYQALHNEISSLLVEAGLHFEFYEDDDKTKCTRMRDTNIMGRFLCNKPACKSKGWSSKMIAITIRLYPEQKYNARVYHQRCKACSSLSRPVLDQSYAERIAYWIKKWNGIRVERPPSSGESRGPHNSQLCEGCRAGHCSKSGEDWATRLEMFVRPTPTYMN</sequence>
<evidence type="ECO:0000256" key="2">
    <source>
        <dbReference type="ARBA" id="ARBA00022771"/>
    </source>
</evidence>
<evidence type="ECO:0000256" key="1">
    <source>
        <dbReference type="ARBA" id="ARBA00022723"/>
    </source>
</evidence>
<dbReference type="AlphaFoldDB" id="A0A9W9QV49"/>
<reference evidence="5" key="1">
    <citation type="submission" date="2022-12" db="EMBL/GenBank/DDBJ databases">
        <authorList>
            <person name="Petersen C."/>
        </authorList>
    </citation>
    <scope>NUCLEOTIDE SEQUENCE</scope>
    <source>
        <strain evidence="5">IBT 35673</strain>
    </source>
</reference>
<reference evidence="5" key="2">
    <citation type="journal article" date="2023" name="IMA Fungus">
        <title>Comparative genomic study of the Penicillium genus elucidates a diverse pangenome and 15 lateral gene transfer events.</title>
        <authorList>
            <person name="Petersen C."/>
            <person name="Sorensen T."/>
            <person name="Nielsen M.R."/>
            <person name="Sondergaard T.E."/>
            <person name="Sorensen J.L."/>
            <person name="Fitzpatrick D.A."/>
            <person name="Frisvad J.C."/>
            <person name="Nielsen K.L."/>
        </authorList>
    </citation>
    <scope>NUCLEOTIDE SEQUENCE</scope>
    <source>
        <strain evidence="5">IBT 35673</strain>
    </source>
</reference>
<dbReference type="InterPro" id="IPR027377">
    <property type="entry name" value="ZAR1/RTP1-5-like_Znf-3CxxC"/>
</dbReference>
<evidence type="ECO:0000259" key="4">
    <source>
        <dbReference type="SMART" id="SM01328"/>
    </source>
</evidence>
<feature type="domain" description="3CxxC-type" evidence="4">
    <location>
        <begin position="88"/>
        <end position="186"/>
    </location>
</feature>
<dbReference type="SMART" id="SM01328">
    <property type="entry name" value="zf-3CxxC"/>
    <property type="match status" value="1"/>
</dbReference>